<gene>
    <name evidence="2" type="ORF">MXMO3_01687</name>
</gene>
<evidence type="ECO:0000313" key="3">
    <source>
        <dbReference type="Proteomes" id="UP000258927"/>
    </source>
</evidence>
<dbReference type="RefSeq" id="WP_162889186.1">
    <property type="nucleotide sequence ID" value="NZ_CP021330.1"/>
</dbReference>
<dbReference type="AlphaFoldDB" id="A0A2R4ME11"/>
<dbReference type="KEGG" id="mmyr:MXMO3_01687"/>
<evidence type="ECO:0000256" key="1">
    <source>
        <dbReference type="SAM" id="MobiDB-lite"/>
    </source>
</evidence>
<protein>
    <submittedName>
        <fullName evidence="2">Uncharacterized protein</fullName>
    </submittedName>
</protein>
<reference evidence="2 3" key="1">
    <citation type="submission" date="2017-05" db="EMBL/GenBank/DDBJ databases">
        <title>Genome Analysis of Maritalea myrionectae HL2708#5.</title>
        <authorList>
            <consortium name="Cotde Inc.-PKNU"/>
            <person name="Jang D."/>
            <person name="Oh H.-M."/>
        </authorList>
    </citation>
    <scope>NUCLEOTIDE SEQUENCE [LARGE SCALE GENOMIC DNA]</scope>
    <source>
        <strain evidence="2 3">HL2708#5</strain>
    </source>
</reference>
<accession>A0A2R4ME11</accession>
<organism evidence="2 3">
    <name type="scientific">Maritalea myrionectae</name>
    <dbReference type="NCBI Taxonomy" id="454601"/>
    <lineage>
        <taxon>Bacteria</taxon>
        <taxon>Pseudomonadati</taxon>
        <taxon>Pseudomonadota</taxon>
        <taxon>Alphaproteobacteria</taxon>
        <taxon>Hyphomicrobiales</taxon>
        <taxon>Devosiaceae</taxon>
        <taxon>Maritalea</taxon>
    </lineage>
</organism>
<dbReference type="EMBL" id="CP021330">
    <property type="protein sequence ID" value="AVX04213.1"/>
    <property type="molecule type" value="Genomic_DNA"/>
</dbReference>
<feature type="region of interest" description="Disordered" evidence="1">
    <location>
        <begin position="147"/>
        <end position="166"/>
    </location>
</feature>
<proteinExistence type="predicted"/>
<dbReference type="Proteomes" id="UP000258927">
    <property type="component" value="Chromosome"/>
</dbReference>
<keyword evidence="3" id="KW-1185">Reference proteome</keyword>
<evidence type="ECO:0000313" key="2">
    <source>
        <dbReference type="EMBL" id="AVX04213.1"/>
    </source>
</evidence>
<sequence>MTNRPEILAVLFDWLQVPPSKSDDTVGYLQKLEEVAIRYPESVLQVVVEDFKFDRVEGQSTTWLPDPVLFAKQCNKRNELNVWREKRARINSEINADRALTYQPPQETPEQRQAAYERCMAKLNLPGEEDQFEQRVKAQSEDYVPDNGIQADYDGLPHPQDPRPLAERLKIGAGGNYATRNTKAAPEFQKAGDLAKGYAQ</sequence>
<name>A0A2R4ME11_9HYPH</name>